<feature type="compositionally biased region" description="Basic and acidic residues" evidence="6">
    <location>
        <begin position="280"/>
        <end position="294"/>
    </location>
</feature>
<dbReference type="Pfam" id="PF00450">
    <property type="entry name" value="Peptidase_S10"/>
    <property type="match status" value="1"/>
</dbReference>
<keyword evidence="7" id="KW-0812">Transmembrane</keyword>
<dbReference type="STRING" id="100787.A0A0G4LCM7"/>
<keyword evidence="3" id="KW-0645">Protease</keyword>
<comment type="similarity">
    <text evidence="1">Belongs to the peptidase S10 family.</text>
</comment>
<dbReference type="InterPro" id="IPR001563">
    <property type="entry name" value="Peptidase_S10"/>
</dbReference>
<dbReference type="GO" id="GO:0004185">
    <property type="term" value="F:serine-type carboxypeptidase activity"/>
    <property type="evidence" value="ECO:0007669"/>
    <property type="project" value="InterPro"/>
</dbReference>
<evidence type="ECO:0000256" key="4">
    <source>
        <dbReference type="ARBA" id="ARBA00022801"/>
    </source>
</evidence>
<proteinExistence type="inferred from homology"/>
<feature type="non-terminal residue" evidence="8">
    <location>
        <position position="342"/>
    </location>
</feature>
<evidence type="ECO:0000256" key="2">
    <source>
        <dbReference type="ARBA" id="ARBA00022645"/>
    </source>
</evidence>
<evidence type="ECO:0000256" key="6">
    <source>
        <dbReference type="SAM" id="MobiDB-lite"/>
    </source>
</evidence>
<evidence type="ECO:0000313" key="8">
    <source>
        <dbReference type="EMBL" id="CRK19644.1"/>
    </source>
</evidence>
<evidence type="ECO:0000256" key="3">
    <source>
        <dbReference type="ARBA" id="ARBA00022670"/>
    </source>
</evidence>
<keyword evidence="5" id="KW-0325">Glycoprotein</keyword>
<feature type="transmembrane region" description="Helical" evidence="7">
    <location>
        <begin position="235"/>
        <end position="252"/>
    </location>
</feature>
<dbReference type="EMBL" id="CVQH01011001">
    <property type="protein sequence ID" value="CRK19644.1"/>
    <property type="molecule type" value="Genomic_DNA"/>
</dbReference>
<keyword evidence="7" id="KW-1133">Transmembrane helix</keyword>
<keyword evidence="7" id="KW-0472">Membrane</keyword>
<evidence type="ECO:0000313" key="9">
    <source>
        <dbReference type="Proteomes" id="UP000044602"/>
    </source>
</evidence>
<evidence type="ECO:0000256" key="5">
    <source>
        <dbReference type="ARBA" id="ARBA00023180"/>
    </source>
</evidence>
<dbReference type="InterPro" id="IPR029058">
    <property type="entry name" value="AB_hydrolase_fold"/>
</dbReference>
<dbReference type="AlphaFoldDB" id="A0A0G4LCM7"/>
<accession>A0A0G4LCM7</accession>
<keyword evidence="9" id="KW-1185">Reference proteome</keyword>
<evidence type="ECO:0000256" key="7">
    <source>
        <dbReference type="SAM" id="Phobius"/>
    </source>
</evidence>
<feature type="region of interest" description="Disordered" evidence="6">
    <location>
        <begin position="171"/>
        <end position="219"/>
    </location>
</feature>
<evidence type="ECO:0000256" key="1">
    <source>
        <dbReference type="ARBA" id="ARBA00009431"/>
    </source>
</evidence>
<dbReference type="GO" id="GO:0006508">
    <property type="term" value="P:proteolysis"/>
    <property type="evidence" value="ECO:0007669"/>
    <property type="project" value="UniProtKB-KW"/>
</dbReference>
<reference evidence="9" key="1">
    <citation type="submission" date="2015-05" db="EMBL/GenBank/DDBJ databases">
        <authorList>
            <person name="Fogelqvist Johan"/>
        </authorList>
    </citation>
    <scope>NUCLEOTIDE SEQUENCE [LARGE SCALE GENOMIC DNA]</scope>
</reference>
<gene>
    <name evidence="8" type="ORF">BN1708_012705</name>
</gene>
<sequence length="342" mass="37925">MGPKADKARSPISKPAPWRVTPYLRRKDVTEALHINAAKNTGWKECNGAVGSAFRAHKSKPSRDLLPDLLKKVPITLFSGAEDLICNHLGTEEMIGNMEWSGAKGFELSPGNWAPRRDWTFEGKDAGFWQEARNLTYVLFKEASHMVPFDWPRRSRDMIDRVMKVDISAIGGEPTDSRIDGEKGPVTSVPPSKGSHNHPDTKPGGGDKGSSTNDDETQKQVDEAKWKAYYRSGEIVLVIVVIAAGLWAWYIWRDRRRRSGYQGVAGGDGAGPGHRAGARGLDRFQDRRTARDIETGDFDESELDDLHVETPREGPNKEAYAIGDDSDEEDIKGKGPERSGTR</sequence>
<dbReference type="Gene3D" id="3.40.50.1820">
    <property type="entry name" value="alpha/beta hydrolase"/>
    <property type="match status" value="1"/>
</dbReference>
<keyword evidence="2" id="KW-0121">Carboxypeptidase</keyword>
<dbReference type="Proteomes" id="UP000044602">
    <property type="component" value="Unassembled WGS sequence"/>
</dbReference>
<feature type="compositionally biased region" description="Gly residues" evidence="6">
    <location>
        <begin position="263"/>
        <end position="274"/>
    </location>
</feature>
<feature type="compositionally biased region" description="Basic and acidic residues" evidence="6">
    <location>
        <begin position="331"/>
        <end position="342"/>
    </location>
</feature>
<feature type="region of interest" description="Disordered" evidence="6">
    <location>
        <begin position="263"/>
        <end position="342"/>
    </location>
</feature>
<name>A0A0G4LCM7_VERLO</name>
<feature type="compositionally biased region" description="Basic and acidic residues" evidence="6">
    <location>
        <begin position="304"/>
        <end position="316"/>
    </location>
</feature>
<dbReference type="SUPFAM" id="SSF53474">
    <property type="entry name" value="alpha/beta-Hydrolases"/>
    <property type="match status" value="1"/>
</dbReference>
<organism evidence="8 9">
    <name type="scientific">Verticillium longisporum</name>
    <name type="common">Verticillium dahliae var. longisporum</name>
    <dbReference type="NCBI Taxonomy" id="100787"/>
    <lineage>
        <taxon>Eukaryota</taxon>
        <taxon>Fungi</taxon>
        <taxon>Dikarya</taxon>
        <taxon>Ascomycota</taxon>
        <taxon>Pezizomycotina</taxon>
        <taxon>Sordariomycetes</taxon>
        <taxon>Hypocreomycetidae</taxon>
        <taxon>Glomerellales</taxon>
        <taxon>Plectosphaerellaceae</taxon>
        <taxon>Verticillium</taxon>
    </lineage>
</organism>
<protein>
    <submittedName>
        <fullName evidence="8">Uncharacterized protein</fullName>
    </submittedName>
</protein>
<keyword evidence="4" id="KW-0378">Hydrolase</keyword>